<organism evidence="1 2">
    <name type="scientific">Allosphingosinicella indica</name>
    <dbReference type="NCBI Taxonomy" id="941907"/>
    <lineage>
        <taxon>Bacteria</taxon>
        <taxon>Pseudomonadati</taxon>
        <taxon>Pseudomonadota</taxon>
        <taxon>Alphaproteobacteria</taxon>
        <taxon>Sphingomonadales</taxon>
        <taxon>Sphingomonadaceae</taxon>
        <taxon>Allosphingosinicella</taxon>
    </lineage>
</organism>
<dbReference type="EMBL" id="LT840185">
    <property type="protein sequence ID" value="SMF70227.1"/>
    <property type="molecule type" value="Genomic_DNA"/>
</dbReference>
<name>A0A1X7GIA0_9SPHN</name>
<dbReference type="Proteomes" id="UP000192934">
    <property type="component" value="Chromosome I"/>
</dbReference>
<dbReference type="OrthoDB" id="7341471at2"/>
<protein>
    <submittedName>
        <fullName evidence="1">Putative salt-induced outer membrane protein</fullName>
    </submittedName>
</protein>
<proteinExistence type="predicted"/>
<reference evidence="2" key="1">
    <citation type="submission" date="2017-04" db="EMBL/GenBank/DDBJ databases">
        <authorList>
            <person name="Varghese N."/>
            <person name="Submissions S."/>
        </authorList>
    </citation>
    <scope>NUCLEOTIDE SEQUENCE [LARGE SCALE GENOMIC DNA]</scope>
    <source>
        <strain evidence="2">Dd16</strain>
    </source>
</reference>
<evidence type="ECO:0000313" key="1">
    <source>
        <dbReference type="EMBL" id="SMF70227.1"/>
    </source>
</evidence>
<dbReference type="STRING" id="941907.SAMN06295910_1825"/>
<dbReference type="InterPro" id="IPR007433">
    <property type="entry name" value="DUF481"/>
</dbReference>
<dbReference type="AlphaFoldDB" id="A0A1X7GIA0"/>
<dbReference type="RefSeq" id="WP_085218483.1">
    <property type="nucleotide sequence ID" value="NZ_LT840185.1"/>
</dbReference>
<sequence length="328" mass="35234">MFPPLLMMLSTGTEPLPWIAPPPPYPVEIALAPPPVAIAAPPPTFLTRQVRAMIDTALKKKDTQAVETILALAKTTNPNATPELDAIGNAFRAGVAAEKAAAEQARREALLAASPLEYWKGSVELGGSRSTGNNDILGLYGAVNLERTGLDWRHKLNGRADFQRNNGVTTAERFLASYQPNYRLDPRLYAYGLAQYEHDPFLGFDNRYTLGAGMGYSVIAKPNIKLDLEGGPTLRLTDPVLEPSTTTVAGRASLDFAWKVSPTLQLKQVGAIYVEGGDSSATSTTSLDAALIGNLKARLSYNVQYEAGPPPGTKSVDTVSRATLVYSF</sequence>
<evidence type="ECO:0000313" key="2">
    <source>
        <dbReference type="Proteomes" id="UP000192934"/>
    </source>
</evidence>
<keyword evidence="2" id="KW-1185">Reference proteome</keyword>
<accession>A0A1X7GIA0</accession>
<dbReference type="Pfam" id="PF04338">
    <property type="entry name" value="DUF481"/>
    <property type="match status" value="1"/>
</dbReference>
<gene>
    <name evidence="1" type="ORF">SAMN06295910_1825</name>
</gene>